<feature type="region of interest" description="Disordered" evidence="1">
    <location>
        <begin position="247"/>
        <end position="272"/>
    </location>
</feature>
<feature type="region of interest" description="Disordered" evidence="1">
    <location>
        <begin position="189"/>
        <end position="227"/>
    </location>
</feature>
<feature type="compositionally biased region" description="Basic and acidic residues" evidence="1">
    <location>
        <begin position="189"/>
        <end position="211"/>
    </location>
</feature>
<proteinExistence type="predicted"/>
<protein>
    <submittedName>
        <fullName evidence="2">Uncharacterized protein</fullName>
    </submittedName>
</protein>
<name>A0A151K0V2_9HYME</name>
<feature type="non-terminal residue" evidence="2">
    <location>
        <position position="1"/>
    </location>
</feature>
<evidence type="ECO:0000256" key="1">
    <source>
        <dbReference type="SAM" id="MobiDB-lite"/>
    </source>
</evidence>
<evidence type="ECO:0000313" key="3">
    <source>
        <dbReference type="Proteomes" id="UP000078541"/>
    </source>
</evidence>
<accession>A0A151K0V2</accession>
<keyword evidence="3" id="KW-1185">Reference proteome</keyword>
<dbReference type="EMBL" id="KQ981248">
    <property type="protein sequence ID" value="KYN44247.1"/>
    <property type="molecule type" value="Genomic_DNA"/>
</dbReference>
<gene>
    <name evidence="2" type="ORF">ALC56_01309</name>
</gene>
<feature type="compositionally biased region" description="Low complexity" evidence="1">
    <location>
        <begin position="212"/>
        <end position="224"/>
    </location>
</feature>
<feature type="compositionally biased region" description="Acidic residues" evidence="1">
    <location>
        <begin position="9"/>
        <end position="21"/>
    </location>
</feature>
<dbReference type="AlphaFoldDB" id="A0A151K0V2"/>
<feature type="region of interest" description="Disordered" evidence="1">
    <location>
        <begin position="1"/>
        <end position="36"/>
    </location>
</feature>
<sequence length="272" mass="31345">GFPYSGDYSWDDSLEDDDSDPNDYYPIHYSSDGYPNPIHDPVLDDLKLQEKISDSKTEVKTETESPVHEDLLELKKTFSNINNPVVVNTDILDDKKTKDNEKSVLALDAILKLVHTIRCLDDLIHDIREFPENKINCLITENQSPVNTAPNNKVHEYVSPVPDEDIDWPNDFEFTLAVSKRLKPEELKDNKEEKEKLEDNKEKLEDNKNLETESTVSESTASSVSEKKENLPLFSFHNFQPSPFLSELIHHEDDEEQKPESENISWIFGQLE</sequence>
<evidence type="ECO:0000313" key="2">
    <source>
        <dbReference type="EMBL" id="KYN44247.1"/>
    </source>
</evidence>
<dbReference type="Proteomes" id="UP000078541">
    <property type="component" value="Unassembled WGS sequence"/>
</dbReference>
<organism evidence="2 3">
    <name type="scientific">Trachymyrmex septentrionalis</name>
    <dbReference type="NCBI Taxonomy" id="34720"/>
    <lineage>
        <taxon>Eukaryota</taxon>
        <taxon>Metazoa</taxon>
        <taxon>Ecdysozoa</taxon>
        <taxon>Arthropoda</taxon>
        <taxon>Hexapoda</taxon>
        <taxon>Insecta</taxon>
        <taxon>Pterygota</taxon>
        <taxon>Neoptera</taxon>
        <taxon>Endopterygota</taxon>
        <taxon>Hymenoptera</taxon>
        <taxon>Apocrita</taxon>
        <taxon>Aculeata</taxon>
        <taxon>Formicoidea</taxon>
        <taxon>Formicidae</taxon>
        <taxon>Myrmicinae</taxon>
        <taxon>Trachymyrmex</taxon>
    </lineage>
</organism>
<reference evidence="2 3" key="1">
    <citation type="submission" date="2016-03" db="EMBL/GenBank/DDBJ databases">
        <title>Trachymyrmex septentrionalis WGS genome.</title>
        <authorList>
            <person name="Nygaard S."/>
            <person name="Hu H."/>
            <person name="Boomsma J."/>
            <person name="Zhang G."/>
        </authorList>
    </citation>
    <scope>NUCLEOTIDE SEQUENCE [LARGE SCALE GENOMIC DNA]</scope>
    <source>
        <strain evidence="2">Tsep2-gDNA-1</strain>
        <tissue evidence="2">Whole body</tissue>
    </source>
</reference>